<evidence type="ECO:0000313" key="1">
    <source>
        <dbReference type="EMBL" id="WGM04010.1"/>
    </source>
</evidence>
<dbReference type="Proteomes" id="UP001177595">
    <property type="component" value="Plasmid paPv10"/>
</dbReference>
<keyword evidence="1" id="KW-0614">Plasmid</keyword>
<name>A0AA95K855_9GAMM</name>
<proteinExistence type="predicted"/>
<dbReference type="EMBL" id="CP123514">
    <property type="protein sequence ID" value="WGM04010.1"/>
    <property type="molecule type" value="Genomic_DNA"/>
</dbReference>
<accession>A0AA95K855</accession>
<organism evidence="1 2">
    <name type="scientific">Arsenophonus nasoniae</name>
    <name type="common">son-killer infecting Nasonia vitripennis</name>
    <dbReference type="NCBI Taxonomy" id="638"/>
    <lineage>
        <taxon>Bacteria</taxon>
        <taxon>Pseudomonadati</taxon>
        <taxon>Pseudomonadota</taxon>
        <taxon>Gammaproteobacteria</taxon>
        <taxon>Enterobacterales</taxon>
        <taxon>Morganellaceae</taxon>
        <taxon>Arsenophonus</taxon>
    </lineage>
</organism>
<reference evidence="1" key="1">
    <citation type="submission" date="2023-04" db="EMBL/GenBank/DDBJ databases">
        <title>Genome dynamics across the evolutionary transition to endosymbiosis.</title>
        <authorList>
            <person name="Siozios S."/>
            <person name="Nadal-Jimenez P."/>
            <person name="Azagi T."/>
            <person name="Sprong H."/>
            <person name="Frost C.L."/>
            <person name="Parratt S.R."/>
            <person name="Taylor G."/>
            <person name="Brettell L."/>
            <person name="Lew K.C."/>
            <person name="Croft L."/>
            <person name="King K.C."/>
            <person name="Brockhurst M.A."/>
            <person name="Hypsa V."/>
            <person name="Novakova E."/>
            <person name="Darby A.C."/>
            <person name="Hurst G.D.D."/>
        </authorList>
    </citation>
    <scope>NUCLEOTIDE SEQUENCE</scope>
    <source>
        <strain evidence="1">APv</strain>
        <plasmid evidence="1">paPv10</plasmid>
    </source>
</reference>
<dbReference type="NCBIfam" id="TIGR01634">
    <property type="entry name" value="tail_P2_I"/>
    <property type="match status" value="1"/>
</dbReference>
<dbReference type="Pfam" id="PF09684">
    <property type="entry name" value="Tail_P2_I"/>
    <property type="match status" value="1"/>
</dbReference>
<protein>
    <submittedName>
        <fullName evidence="1">Phage tail protein I</fullName>
    </submittedName>
</protein>
<dbReference type="InterPro" id="IPR006521">
    <property type="entry name" value="Tail_protein_I"/>
</dbReference>
<dbReference type="AlphaFoldDB" id="A0AA95K855"/>
<evidence type="ECO:0000313" key="2">
    <source>
        <dbReference type="Proteomes" id="UP001177595"/>
    </source>
</evidence>
<geneLocation type="plasmid" evidence="1 2">
    <name>paPv10</name>
</geneLocation>
<gene>
    <name evidence="1" type="ORF">QE210_21260</name>
</gene>
<dbReference type="RefSeq" id="WP_280627255.1">
    <property type="nucleotide sequence ID" value="NZ_CP123514.1"/>
</dbReference>
<sequence length="203" mass="22503">MHKTLLPTGSTALEKAASVALSQIKTLPIPLRTLMDPDTCPVHLLPYLAWSFSVDRWDKDWSEKTKREAIKAALFIHQHKGTIGALRRVVEPLGYLIRVIEWWKTGDAPGTFRLDIGVLESGITESMYHEIEALIEDAKPASRHLLGLSIQLETRGTFFTGASVYLGDELTVYAYTPALISTRGTVQHAVALHLIDTVRISAS</sequence>